<dbReference type="PANTHER" id="PTHR36173">
    <property type="entry name" value="RIBONUCLEASE VAPC16-RELATED"/>
    <property type="match status" value="1"/>
</dbReference>
<dbReference type="InterPro" id="IPR002716">
    <property type="entry name" value="PIN_dom"/>
</dbReference>
<dbReference type="Proteomes" id="UP000669060">
    <property type="component" value="Unassembled WGS sequence"/>
</dbReference>
<dbReference type="InterPro" id="IPR052919">
    <property type="entry name" value="TA_system_RNase"/>
</dbReference>
<dbReference type="EMBL" id="JAELYA010000002">
    <property type="protein sequence ID" value="MBO3274733.1"/>
    <property type="molecule type" value="Genomic_DNA"/>
</dbReference>
<evidence type="ECO:0000259" key="1">
    <source>
        <dbReference type="Pfam" id="PF01850"/>
    </source>
</evidence>
<name>A0ABS3TMV6_9PSED</name>
<reference evidence="2 3" key="1">
    <citation type="submission" date="2020-12" db="EMBL/GenBank/DDBJ databases">
        <title>Pseudomonas schmalbachii sp. nov. isolated from millipede gut.</title>
        <authorList>
            <person name="Shelomi M."/>
        </authorList>
    </citation>
    <scope>NUCLEOTIDE SEQUENCE [LARGE SCALE GENOMIC DNA]</scope>
    <source>
        <strain evidence="2 3">Milli4</strain>
    </source>
</reference>
<feature type="domain" description="PIN" evidence="1">
    <location>
        <begin position="3"/>
        <end position="113"/>
    </location>
</feature>
<dbReference type="RefSeq" id="WP_208312589.1">
    <property type="nucleotide sequence ID" value="NZ_JAELYA010000002.1"/>
</dbReference>
<proteinExistence type="predicted"/>
<dbReference type="InterPro" id="IPR041705">
    <property type="entry name" value="PIN_Sll0205"/>
</dbReference>
<comment type="caution">
    <text evidence="2">The sequence shown here is derived from an EMBL/GenBank/DDBJ whole genome shotgun (WGS) entry which is preliminary data.</text>
</comment>
<gene>
    <name evidence="2" type="ORF">JFY56_05825</name>
</gene>
<evidence type="ECO:0000313" key="2">
    <source>
        <dbReference type="EMBL" id="MBO3274733.1"/>
    </source>
</evidence>
<dbReference type="InterPro" id="IPR029060">
    <property type="entry name" value="PIN-like_dom_sf"/>
</dbReference>
<accession>A0ABS3TMV6</accession>
<evidence type="ECO:0000313" key="3">
    <source>
        <dbReference type="Proteomes" id="UP000669060"/>
    </source>
</evidence>
<sequence length="125" mass="14187">MRVLLDTHILLWALADDERLSSKARRLIEDASEIYISAASFWEMTIKVSQGRLDVDLDEIRGYCRESGFIELPIAVEHAIAVKDLEQHHRDPFDRILVATAITEPMRLITADPLVAKYTSLAILV</sequence>
<dbReference type="CDD" id="cd09872">
    <property type="entry name" value="PIN_Sll0205-like"/>
    <property type="match status" value="1"/>
</dbReference>
<keyword evidence="3" id="KW-1185">Reference proteome</keyword>
<dbReference type="PANTHER" id="PTHR36173:SF2">
    <property type="entry name" value="RIBONUCLEASE VAPC16"/>
    <property type="match status" value="1"/>
</dbReference>
<dbReference type="Pfam" id="PF01850">
    <property type="entry name" value="PIN"/>
    <property type="match status" value="1"/>
</dbReference>
<dbReference type="Gene3D" id="3.40.50.1010">
    <property type="entry name" value="5'-nuclease"/>
    <property type="match status" value="1"/>
</dbReference>
<dbReference type="SUPFAM" id="SSF88723">
    <property type="entry name" value="PIN domain-like"/>
    <property type="match status" value="1"/>
</dbReference>
<organism evidence="2 3">
    <name type="scientific">Pseudomonas schmalbachii</name>
    <dbReference type="NCBI Taxonomy" id="2816993"/>
    <lineage>
        <taxon>Bacteria</taxon>
        <taxon>Pseudomonadati</taxon>
        <taxon>Pseudomonadota</taxon>
        <taxon>Gammaproteobacteria</taxon>
        <taxon>Pseudomonadales</taxon>
        <taxon>Pseudomonadaceae</taxon>
        <taxon>Pseudomonas</taxon>
    </lineage>
</organism>
<protein>
    <submittedName>
        <fullName evidence="2">Type II toxin-antitoxin system VapC family toxin</fullName>
    </submittedName>
</protein>